<accession>A0A6A6QTK5</accession>
<keyword evidence="3" id="KW-1185">Reference proteome</keyword>
<feature type="transmembrane region" description="Helical" evidence="1">
    <location>
        <begin position="199"/>
        <end position="217"/>
    </location>
</feature>
<evidence type="ECO:0000313" key="2">
    <source>
        <dbReference type="EMBL" id="KAF2495516.1"/>
    </source>
</evidence>
<reference evidence="2" key="1">
    <citation type="journal article" date="2020" name="Stud. Mycol.">
        <title>101 Dothideomycetes genomes: a test case for predicting lifestyles and emergence of pathogens.</title>
        <authorList>
            <person name="Haridas S."/>
            <person name="Albert R."/>
            <person name="Binder M."/>
            <person name="Bloem J."/>
            <person name="Labutti K."/>
            <person name="Salamov A."/>
            <person name="Andreopoulos B."/>
            <person name="Baker S."/>
            <person name="Barry K."/>
            <person name="Bills G."/>
            <person name="Bluhm B."/>
            <person name="Cannon C."/>
            <person name="Castanera R."/>
            <person name="Culley D."/>
            <person name="Daum C."/>
            <person name="Ezra D."/>
            <person name="Gonzalez J."/>
            <person name="Henrissat B."/>
            <person name="Kuo A."/>
            <person name="Liang C."/>
            <person name="Lipzen A."/>
            <person name="Lutzoni F."/>
            <person name="Magnuson J."/>
            <person name="Mondo S."/>
            <person name="Nolan M."/>
            <person name="Ohm R."/>
            <person name="Pangilinan J."/>
            <person name="Park H.-J."/>
            <person name="Ramirez L."/>
            <person name="Alfaro M."/>
            <person name="Sun H."/>
            <person name="Tritt A."/>
            <person name="Yoshinaga Y."/>
            <person name="Zwiers L.-H."/>
            <person name="Turgeon B."/>
            <person name="Goodwin S."/>
            <person name="Spatafora J."/>
            <person name="Crous P."/>
            <person name="Grigoriev I."/>
        </authorList>
    </citation>
    <scope>NUCLEOTIDE SEQUENCE</scope>
    <source>
        <strain evidence="2">CBS 269.34</strain>
    </source>
</reference>
<evidence type="ECO:0000313" key="3">
    <source>
        <dbReference type="Proteomes" id="UP000799750"/>
    </source>
</evidence>
<proteinExistence type="predicted"/>
<dbReference type="AlphaFoldDB" id="A0A6A6QTK5"/>
<organism evidence="2 3">
    <name type="scientific">Lophium mytilinum</name>
    <dbReference type="NCBI Taxonomy" id="390894"/>
    <lineage>
        <taxon>Eukaryota</taxon>
        <taxon>Fungi</taxon>
        <taxon>Dikarya</taxon>
        <taxon>Ascomycota</taxon>
        <taxon>Pezizomycotina</taxon>
        <taxon>Dothideomycetes</taxon>
        <taxon>Pleosporomycetidae</taxon>
        <taxon>Mytilinidiales</taxon>
        <taxon>Mytilinidiaceae</taxon>
        <taxon>Lophium</taxon>
    </lineage>
</organism>
<dbReference type="EMBL" id="MU004189">
    <property type="protein sequence ID" value="KAF2495516.1"/>
    <property type="molecule type" value="Genomic_DNA"/>
</dbReference>
<keyword evidence="1" id="KW-0472">Membrane</keyword>
<sequence>MASSVVLRCRNLAARLFISTSQERSQASPGRLTYFLIELRRCGKWILAATAIQSASYVVMRLHEDSTQDPDELYKKRAMVLYSIFLCIRPHFMKVTNGTMSERAYYESLIQIFWLGRVLVTVVQSFAPSETFPGTSQFESFGHNVVFRALATEVVWLLWWKRENVGALSFRLILLCYNAFWMSLHFGAFVACGDFSPKRVLVVLGVLGVIMTVFCGWDYRSGRTRERTLEQSDVIDVAVKASAGDTAEAEGMDLEKGEFRVVGLDSAEIEDARRTGMEEADVKYSE</sequence>
<gene>
    <name evidence="2" type="ORF">BU16DRAFT_391577</name>
</gene>
<evidence type="ECO:0000256" key="1">
    <source>
        <dbReference type="SAM" id="Phobius"/>
    </source>
</evidence>
<protein>
    <submittedName>
        <fullName evidence="2">Uncharacterized protein</fullName>
    </submittedName>
</protein>
<feature type="transmembrane region" description="Helical" evidence="1">
    <location>
        <begin position="172"/>
        <end position="193"/>
    </location>
</feature>
<name>A0A6A6QTK5_9PEZI</name>
<keyword evidence="1" id="KW-0812">Transmembrane</keyword>
<keyword evidence="1" id="KW-1133">Transmembrane helix</keyword>
<dbReference type="Proteomes" id="UP000799750">
    <property type="component" value="Unassembled WGS sequence"/>
</dbReference>